<accession>A0A433SGQ4</accession>
<feature type="region of interest" description="Disordered" evidence="1">
    <location>
        <begin position="28"/>
        <end position="47"/>
    </location>
</feature>
<dbReference type="EMBL" id="PQSP01000001">
    <property type="protein sequence ID" value="RUS67834.1"/>
    <property type="molecule type" value="Genomic_DNA"/>
</dbReference>
<protein>
    <submittedName>
        <fullName evidence="2">Uncharacterized protein</fullName>
    </submittedName>
</protein>
<sequence>MKSGKHIPWRGIAGQGSAQELAPDYEVPRCSNPDGSNNSVTVAVPAN</sequence>
<reference evidence="2 3" key="1">
    <citation type="submission" date="2018-01" db="EMBL/GenBank/DDBJ databases">
        <title>Saezia sanguinis gen. nov., sp. nov., in the order Burkholderiales isolated from human blood.</title>
        <authorList>
            <person name="Medina-Pascual M.J."/>
            <person name="Valdezate S."/>
            <person name="Monzon S."/>
            <person name="Cuesta I."/>
            <person name="Carrasco G."/>
            <person name="Villalon P."/>
            <person name="Saez-Nieto J.A."/>
        </authorList>
    </citation>
    <scope>NUCLEOTIDE SEQUENCE [LARGE SCALE GENOMIC DNA]</scope>
    <source>
        <strain evidence="2 3">CNM695-12</strain>
    </source>
</reference>
<dbReference type="RefSeq" id="WP_162615218.1">
    <property type="nucleotide sequence ID" value="NZ_PQSP01000001.1"/>
</dbReference>
<keyword evidence="3" id="KW-1185">Reference proteome</keyword>
<evidence type="ECO:0000313" key="3">
    <source>
        <dbReference type="Proteomes" id="UP000286947"/>
    </source>
</evidence>
<dbReference type="AlphaFoldDB" id="A0A433SGQ4"/>
<evidence type="ECO:0000256" key="1">
    <source>
        <dbReference type="SAM" id="MobiDB-lite"/>
    </source>
</evidence>
<dbReference type="Proteomes" id="UP000286947">
    <property type="component" value="Unassembled WGS sequence"/>
</dbReference>
<proteinExistence type="predicted"/>
<comment type="caution">
    <text evidence="2">The sequence shown here is derived from an EMBL/GenBank/DDBJ whole genome shotgun (WGS) entry which is preliminary data.</text>
</comment>
<gene>
    <name evidence="2" type="ORF">CUZ56_00314</name>
</gene>
<organism evidence="2 3">
    <name type="scientific">Saezia sanguinis</name>
    <dbReference type="NCBI Taxonomy" id="1965230"/>
    <lineage>
        <taxon>Bacteria</taxon>
        <taxon>Pseudomonadati</taxon>
        <taxon>Pseudomonadota</taxon>
        <taxon>Betaproteobacteria</taxon>
        <taxon>Burkholderiales</taxon>
        <taxon>Saeziaceae</taxon>
        <taxon>Saezia</taxon>
    </lineage>
</organism>
<name>A0A433SGQ4_9BURK</name>
<evidence type="ECO:0000313" key="2">
    <source>
        <dbReference type="EMBL" id="RUS67834.1"/>
    </source>
</evidence>